<feature type="domain" description="BIG2" evidence="4">
    <location>
        <begin position="1101"/>
        <end position="1178"/>
    </location>
</feature>
<dbReference type="SUPFAM" id="SSF49373">
    <property type="entry name" value="Invasin/intimin cell-adhesion fragments"/>
    <property type="match status" value="1"/>
</dbReference>
<evidence type="ECO:0000259" key="3">
    <source>
        <dbReference type="SMART" id="SM00458"/>
    </source>
</evidence>
<dbReference type="CDD" id="cd00161">
    <property type="entry name" value="beta-trefoil_Ricin-like"/>
    <property type="match status" value="1"/>
</dbReference>
<accession>A0A5R8M4L4</accession>
<dbReference type="Gene3D" id="2.60.120.260">
    <property type="entry name" value="Galactose-binding domain-like"/>
    <property type="match status" value="2"/>
</dbReference>
<feature type="transmembrane region" description="Helical" evidence="2">
    <location>
        <begin position="12"/>
        <end position="34"/>
    </location>
</feature>
<dbReference type="SMART" id="SM00635">
    <property type="entry name" value="BID_2"/>
    <property type="match status" value="1"/>
</dbReference>
<organism evidence="5 6">
    <name type="scientific">Maribacter aurantiacus</name>
    <dbReference type="NCBI Taxonomy" id="1882343"/>
    <lineage>
        <taxon>Bacteria</taxon>
        <taxon>Pseudomonadati</taxon>
        <taxon>Bacteroidota</taxon>
        <taxon>Flavobacteriia</taxon>
        <taxon>Flavobacteriales</taxon>
        <taxon>Flavobacteriaceae</taxon>
        <taxon>Maribacter</taxon>
    </lineage>
</organism>
<dbReference type="InterPro" id="IPR008979">
    <property type="entry name" value="Galactose-bd-like_sf"/>
</dbReference>
<dbReference type="SUPFAM" id="SSF50370">
    <property type="entry name" value="Ricin B-like lectins"/>
    <property type="match status" value="1"/>
</dbReference>
<evidence type="ECO:0000256" key="1">
    <source>
        <dbReference type="SAM" id="MobiDB-lite"/>
    </source>
</evidence>
<reference evidence="5 6" key="1">
    <citation type="journal article" date="2017" name="Int. J. Syst. Evol. Microbiol.">
        <title>Maripseudobacter aurantiacus gen. nov., sp. nov., a novel member of the family Flavobacteriaceae isolated from a sedimentation basin.</title>
        <authorList>
            <person name="Chen C."/>
            <person name="Su Y."/>
            <person name="Tao T."/>
            <person name="Fu G."/>
            <person name="Zhang C."/>
            <person name="Sun C."/>
            <person name="Zhang X."/>
            <person name="Wu M."/>
        </authorList>
    </citation>
    <scope>NUCLEOTIDE SEQUENCE [LARGE SCALE GENOMIC DNA]</scope>
    <source>
        <strain evidence="6">CDA4</strain>
    </source>
</reference>
<keyword evidence="2" id="KW-0472">Membrane</keyword>
<sequence length="1287" mass="140946">MKNNNNKNMKKIILGMLTVLAISGLYISFSPLFYEPGLTIPEPVGPFLNGNFPDKSASDEKYQVAFPNISFDSPLTFSTVPNSNTIVVAQRNGMIFHFDNNDNVTQKNMVADLSSKVGVVWDGGFLGLAIHPEFGQSNKNYFYLYYTTKDGQGRNYPDAFVSGFGCNREDYWGGFLILERISVDPGTLTRVPGDDLIMIKRRMFSSTHRGGGLTFGNDGFLYLATGDQSAYAKPQDITTNLDGGVLRLDVNQDVNKSHNPIRTLTADGRFDDEVSGVGYWIPNDNPFPSPDGSHFEEYYSIGHRNPHRMTVDKLTGSLYIGEIGEARHEEINRVVAGKNYGWPVYEGDYYRGTSCVNLLDGMAHESPLLTFPRTDANAVIGGYVYRGSAMSQYFGKYICADYGVGEEIWAVDPNDGSYEVITQFSPTNIISFGQDHQGELYLLSQGNNVKLYKLTQGGPFQGNLPQLLSETGAFSNLETLEPNEGLVPYDLIEPFWSDGAEKKRWMVIPNDGTHNQVNEQVQFSENGDWEFPTGTVLIKHFELPVDENNPSLTKRLETRFSIRASDGSFYFATYKWNAQETDAILLTTGLDENIEIRNENGSISTQKWTYPSTQDCVACHNPATGGTLGPRTRYLNSSYTYEKTGVNANQLVTLSHLGILNEVIDDSRTQNYQTYKALNDVSATLDEKARSYLDLNCAYCHRPGGTGDRAQFDLQLFNSLQETGLLTSGINTPLGISDEKILYAGDASKSILFHRINSDDPAIMMPPIAKNKIHEEAVVLIEDWINQMDVSSSPPNYGDYRIVNYSNNETLQVPDGGGNNQANVAIGSYNELDNQHFALEDAGNGYYMFRALHSDKYLDVAMGATLPDTNVWQYTGNGTDAQLWQLIPAGNDSFFIISKLSGYYLGTGADGNVAVVENLNGNDVKWVFTAMGISSDGDCNGQPSDVTEPVGSGTITSRNDFVPAEDRYKAFDNKSTRGDHSKWLDAGGIPTTASPSWIQIALPQPRRVEQLTITSANDDYGRDPMDFRLMASNGGDFQLVGSWSGEEFAQRYQKRTFDLSAPGTYTTYRLEVTKNGLNVEMTQIAEIELLGCDATPTGPVAVTGVGLSPTSLQLEPGASLQLLADISPSNATDKGATWSSTDGTIATVDGNGNVTAIAPGSTTVTVTTDDGGFTASATVLVQEPSSGGDCNGQLSDVTEPVGSGTITSRNDFIPAEDRYKAFDNKSTRGDHSKWLDAGGIPTTASPSWIQITLPQPRRVEQITITSANDDYGRDPMDFRLMASNGGD</sequence>
<proteinExistence type="predicted"/>
<dbReference type="InterPro" id="IPR011042">
    <property type="entry name" value="6-blade_b-propeller_TolB-like"/>
</dbReference>
<dbReference type="InterPro" id="IPR035992">
    <property type="entry name" value="Ricin_B-like_lectins"/>
</dbReference>
<keyword evidence="2" id="KW-1133">Transmembrane helix</keyword>
<dbReference type="Pfam" id="PF02368">
    <property type="entry name" value="Big_2"/>
    <property type="match status" value="1"/>
</dbReference>
<feature type="region of interest" description="Disordered" evidence="1">
    <location>
        <begin position="939"/>
        <end position="958"/>
    </location>
</feature>
<evidence type="ECO:0000259" key="4">
    <source>
        <dbReference type="SMART" id="SM00635"/>
    </source>
</evidence>
<evidence type="ECO:0000256" key="2">
    <source>
        <dbReference type="SAM" id="Phobius"/>
    </source>
</evidence>
<dbReference type="SMART" id="SM00458">
    <property type="entry name" value="RICIN"/>
    <property type="match status" value="1"/>
</dbReference>
<dbReference type="PANTHER" id="PTHR19328">
    <property type="entry name" value="HEDGEHOG-INTERACTING PROTEIN"/>
    <property type="match status" value="1"/>
</dbReference>
<dbReference type="SUPFAM" id="SSF49785">
    <property type="entry name" value="Galactose-binding domain-like"/>
    <property type="match status" value="2"/>
</dbReference>
<dbReference type="PANTHER" id="PTHR19328:SF13">
    <property type="entry name" value="HIPL1 PROTEIN"/>
    <property type="match status" value="1"/>
</dbReference>
<gene>
    <name evidence="5" type="ORF">FEK29_09855</name>
</gene>
<evidence type="ECO:0008006" key="7">
    <source>
        <dbReference type="Google" id="ProtNLM"/>
    </source>
</evidence>
<dbReference type="Pfam" id="PF07995">
    <property type="entry name" value="GSDH"/>
    <property type="match status" value="2"/>
</dbReference>
<dbReference type="Pfam" id="PF14200">
    <property type="entry name" value="RicinB_lectin_2"/>
    <property type="match status" value="1"/>
</dbReference>
<dbReference type="InterPro" id="IPR003343">
    <property type="entry name" value="Big_2"/>
</dbReference>
<evidence type="ECO:0000313" key="6">
    <source>
        <dbReference type="Proteomes" id="UP000308382"/>
    </source>
</evidence>
<keyword evidence="6" id="KW-1185">Reference proteome</keyword>
<dbReference type="EMBL" id="VBUK01000005">
    <property type="protein sequence ID" value="TLF44541.1"/>
    <property type="molecule type" value="Genomic_DNA"/>
</dbReference>
<name>A0A5R8M4L4_9FLAO</name>
<protein>
    <recommendedName>
        <fullName evidence="7">Carbohydrate-binding protein</fullName>
    </recommendedName>
</protein>
<dbReference type="InterPro" id="IPR011041">
    <property type="entry name" value="Quinoprot_gluc/sorb_DH_b-prop"/>
</dbReference>
<dbReference type="SUPFAM" id="SSF50952">
    <property type="entry name" value="Soluble quinoprotein glucose dehydrogenase"/>
    <property type="match status" value="1"/>
</dbReference>
<feature type="non-terminal residue" evidence="5">
    <location>
        <position position="1287"/>
    </location>
</feature>
<dbReference type="Gene3D" id="2.120.10.30">
    <property type="entry name" value="TolB, C-terminal domain"/>
    <property type="match status" value="1"/>
</dbReference>
<keyword evidence="2" id="KW-0812">Transmembrane</keyword>
<evidence type="ECO:0000313" key="5">
    <source>
        <dbReference type="EMBL" id="TLF44541.1"/>
    </source>
</evidence>
<dbReference type="Gene3D" id="2.80.10.50">
    <property type="match status" value="1"/>
</dbReference>
<comment type="caution">
    <text evidence="5">The sequence shown here is derived from an EMBL/GenBank/DDBJ whole genome shotgun (WGS) entry which is preliminary data.</text>
</comment>
<dbReference type="InterPro" id="IPR008964">
    <property type="entry name" value="Invasin/intimin_cell_adhesion"/>
</dbReference>
<dbReference type="Proteomes" id="UP000308382">
    <property type="component" value="Unassembled WGS sequence"/>
</dbReference>
<dbReference type="InterPro" id="IPR012938">
    <property type="entry name" value="Glc/Sorbosone_DH"/>
</dbReference>
<dbReference type="Gene3D" id="2.60.40.1080">
    <property type="match status" value="1"/>
</dbReference>
<dbReference type="InterPro" id="IPR000772">
    <property type="entry name" value="Ricin_B_lectin"/>
</dbReference>
<feature type="domain" description="Ricin B lectin" evidence="3">
    <location>
        <begin position="797"/>
        <end position="929"/>
    </location>
</feature>